<evidence type="ECO:0000313" key="12">
    <source>
        <dbReference type="Proteomes" id="UP000500961"/>
    </source>
</evidence>
<dbReference type="PANTHER" id="PTHR30309">
    <property type="entry name" value="INNER MEMBRANE PROTEIN YGIH"/>
    <property type="match status" value="1"/>
</dbReference>
<evidence type="ECO:0000256" key="10">
    <source>
        <dbReference type="HAMAP-Rule" id="MF_01043"/>
    </source>
</evidence>
<dbReference type="GO" id="GO:0005886">
    <property type="term" value="C:plasma membrane"/>
    <property type="evidence" value="ECO:0007669"/>
    <property type="project" value="UniProtKB-SubCell"/>
</dbReference>
<evidence type="ECO:0000313" key="11">
    <source>
        <dbReference type="EMBL" id="QKG80422.1"/>
    </source>
</evidence>
<proteinExistence type="inferred from homology"/>
<keyword evidence="11" id="KW-0012">Acyltransferase</keyword>
<feature type="transmembrane region" description="Helical" evidence="10">
    <location>
        <begin position="116"/>
        <end position="140"/>
    </location>
</feature>
<keyword evidence="1 10" id="KW-1003">Cell membrane</keyword>
<keyword evidence="9 10" id="KW-1208">Phospholipid metabolism</keyword>
<dbReference type="PANTHER" id="PTHR30309:SF0">
    <property type="entry name" value="GLYCEROL-3-PHOSPHATE ACYLTRANSFERASE-RELATED"/>
    <property type="match status" value="1"/>
</dbReference>
<feature type="transmembrane region" description="Helical" evidence="10">
    <location>
        <begin position="50"/>
        <end position="75"/>
    </location>
</feature>
<keyword evidence="8 10" id="KW-0594">Phospholipid biosynthesis</keyword>
<dbReference type="EMBL" id="CP041345">
    <property type="protein sequence ID" value="QKG80422.1"/>
    <property type="molecule type" value="Genomic_DNA"/>
</dbReference>
<comment type="catalytic activity">
    <reaction evidence="10">
        <text>an acyl phosphate + sn-glycerol 3-phosphate = a 1-acyl-sn-glycero-3-phosphate + phosphate</text>
        <dbReference type="Rhea" id="RHEA:34075"/>
        <dbReference type="ChEBI" id="CHEBI:43474"/>
        <dbReference type="ChEBI" id="CHEBI:57597"/>
        <dbReference type="ChEBI" id="CHEBI:57970"/>
        <dbReference type="ChEBI" id="CHEBI:59918"/>
        <dbReference type="EC" id="2.3.1.275"/>
    </reaction>
</comment>
<feature type="transmembrane region" description="Helical" evidence="10">
    <location>
        <begin position="7"/>
        <end position="30"/>
    </location>
</feature>
<evidence type="ECO:0000256" key="2">
    <source>
        <dbReference type="ARBA" id="ARBA00022516"/>
    </source>
</evidence>
<dbReference type="NCBIfam" id="TIGR00023">
    <property type="entry name" value="glycerol-3-phosphate 1-O-acyltransferase PlsY"/>
    <property type="match status" value="1"/>
</dbReference>
<dbReference type="SMART" id="SM01207">
    <property type="entry name" value="G3P_acyltransf"/>
    <property type="match status" value="1"/>
</dbReference>
<name>A0A7D4C9V8_9BACT</name>
<dbReference type="Proteomes" id="UP000500961">
    <property type="component" value="Chromosome"/>
</dbReference>
<protein>
    <recommendedName>
        <fullName evidence="10">Glycerol-3-phosphate acyltransferase</fullName>
    </recommendedName>
    <alternativeName>
        <fullName evidence="10">Acyl-PO4 G3P acyltransferase</fullName>
    </alternativeName>
    <alternativeName>
        <fullName evidence="10">Acyl-phosphate--glycerol-3-phosphate acyltransferase</fullName>
    </alternativeName>
    <alternativeName>
        <fullName evidence="10">G3P acyltransferase</fullName>
        <shortName evidence="10">GPAT</shortName>
        <ecNumber evidence="10">2.3.1.275</ecNumber>
    </alternativeName>
    <alternativeName>
        <fullName evidence="10">Lysophosphatidic acid synthase</fullName>
        <shortName evidence="10">LPA synthase</shortName>
    </alternativeName>
</protein>
<feature type="transmembrane region" description="Helical" evidence="10">
    <location>
        <begin position="87"/>
        <end position="110"/>
    </location>
</feature>
<dbReference type="GO" id="GO:0043772">
    <property type="term" value="F:acyl-phosphate glycerol-3-phosphate acyltransferase activity"/>
    <property type="evidence" value="ECO:0007669"/>
    <property type="project" value="UniProtKB-UniRule"/>
</dbReference>
<evidence type="ECO:0000256" key="6">
    <source>
        <dbReference type="ARBA" id="ARBA00023098"/>
    </source>
</evidence>
<dbReference type="InterPro" id="IPR003811">
    <property type="entry name" value="G3P_acylTferase_PlsY"/>
</dbReference>
<gene>
    <name evidence="10 11" type="primary">plsY</name>
    <name evidence="11" type="ORF">FHG85_09145</name>
</gene>
<evidence type="ECO:0000256" key="5">
    <source>
        <dbReference type="ARBA" id="ARBA00022989"/>
    </source>
</evidence>
<evidence type="ECO:0000256" key="1">
    <source>
        <dbReference type="ARBA" id="ARBA00022475"/>
    </source>
</evidence>
<keyword evidence="7 10" id="KW-0472">Membrane</keyword>
<keyword evidence="5 10" id="KW-1133">Transmembrane helix</keyword>
<accession>A0A7D4C9V8</accession>
<evidence type="ECO:0000256" key="8">
    <source>
        <dbReference type="ARBA" id="ARBA00023209"/>
    </source>
</evidence>
<keyword evidence="6 10" id="KW-0443">Lipid metabolism</keyword>
<dbReference type="KEGG" id="ttz:FHG85_09145"/>
<reference evidence="11 12" key="1">
    <citation type="submission" date="2019-07" db="EMBL/GenBank/DDBJ databases">
        <title>Thalassofilum flectens gen. nov., sp. nov., a novel moderate thermophilic anaerobe from a shallow sea hot spring in Kunashir Island (Russia), representing a new family in the order Bacteroidales, and proposal of Thalassofilacea fam. nov.</title>
        <authorList>
            <person name="Kochetkova T.V."/>
            <person name="Podosokorskaya O.A."/>
            <person name="Novikov A."/>
            <person name="Elcheninov A.G."/>
            <person name="Toshchakov S.V."/>
            <person name="Kublanov I.V."/>
        </authorList>
    </citation>
    <scope>NUCLEOTIDE SEQUENCE [LARGE SCALE GENOMIC DNA]</scope>
    <source>
        <strain evidence="11 12">38-H</strain>
    </source>
</reference>
<evidence type="ECO:0000256" key="3">
    <source>
        <dbReference type="ARBA" id="ARBA00022679"/>
    </source>
</evidence>
<comment type="function">
    <text evidence="10">Catalyzes the transfer of an acyl group from acyl-phosphate (acyl-PO(4)) to glycerol-3-phosphate (G3P) to form lysophosphatidic acid (LPA). This enzyme utilizes acyl-phosphate as fatty acyl donor, but not acyl-CoA or acyl-ACP.</text>
</comment>
<keyword evidence="12" id="KW-1185">Reference proteome</keyword>
<comment type="subcellular location">
    <subcellularLocation>
        <location evidence="10">Cell membrane</location>
        <topology evidence="10">Multi-pass membrane protein</topology>
    </subcellularLocation>
</comment>
<keyword evidence="3 10" id="KW-0808">Transferase</keyword>
<keyword evidence="4 10" id="KW-0812">Transmembrane</keyword>
<comment type="similarity">
    <text evidence="10">Belongs to the PlsY family.</text>
</comment>
<dbReference type="UniPathway" id="UPA00085"/>
<evidence type="ECO:0000256" key="4">
    <source>
        <dbReference type="ARBA" id="ARBA00022692"/>
    </source>
</evidence>
<dbReference type="AlphaFoldDB" id="A0A7D4C9V8"/>
<keyword evidence="2 10" id="KW-0444">Lipid biosynthesis</keyword>
<feature type="transmembrane region" description="Helical" evidence="10">
    <location>
        <begin position="147"/>
        <end position="167"/>
    </location>
</feature>
<comment type="subunit">
    <text evidence="10">Probably interacts with PlsX.</text>
</comment>
<sequence length="217" mass="23972">METILKIAIIFAAYLLGSIPTSVWVGKIFYGVDVRDHGSGNAGATNTIRVLGLLPGIFVFIVDVLKGYLAVRLLYLTDFYIPKTGMFINFQLFLGIAALLGHIFPIFAQFRGGKGVAVLSGVVFALHPYATLIVFGIWTVSVIITKYVSLSSMIAGFSFPLVLIFIYRTSNPSLIIFAFALAILMLFTHQKNIERLIKGEESKFSLKKKGKINQQKK</sequence>
<dbReference type="RefSeq" id="WP_173075128.1">
    <property type="nucleotide sequence ID" value="NZ_CP041345.1"/>
</dbReference>
<comment type="pathway">
    <text evidence="10">Lipid metabolism; phospholipid metabolism.</text>
</comment>
<feature type="transmembrane region" description="Helical" evidence="10">
    <location>
        <begin position="173"/>
        <end position="189"/>
    </location>
</feature>
<evidence type="ECO:0000256" key="9">
    <source>
        <dbReference type="ARBA" id="ARBA00023264"/>
    </source>
</evidence>
<dbReference type="GO" id="GO:0008654">
    <property type="term" value="P:phospholipid biosynthetic process"/>
    <property type="evidence" value="ECO:0007669"/>
    <property type="project" value="UniProtKB-UniRule"/>
</dbReference>
<dbReference type="EC" id="2.3.1.275" evidence="10"/>
<organism evidence="11 12">
    <name type="scientific">Tenuifilum thalassicum</name>
    <dbReference type="NCBI Taxonomy" id="2590900"/>
    <lineage>
        <taxon>Bacteria</taxon>
        <taxon>Pseudomonadati</taxon>
        <taxon>Bacteroidota</taxon>
        <taxon>Bacteroidia</taxon>
        <taxon>Bacteroidales</taxon>
        <taxon>Tenuifilaceae</taxon>
        <taxon>Tenuifilum</taxon>
    </lineage>
</organism>
<dbReference type="HAMAP" id="MF_01043">
    <property type="entry name" value="PlsY"/>
    <property type="match status" value="1"/>
</dbReference>
<dbReference type="Pfam" id="PF02660">
    <property type="entry name" value="G3P_acyltransf"/>
    <property type="match status" value="1"/>
</dbReference>
<evidence type="ECO:0000256" key="7">
    <source>
        <dbReference type="ARBA" id="ARBA00023136"/>
    </source>
</evidence>